<organism evidence="1 2">
    <name type="scientific">Alteromonas australica</name>
    <dbReference type="NCBI Taxonomy" id="589873"/>
    <lineage>
        <taxon>Bacteria</taxon>
        <taxon>Pseudomonadati</taxon>
        <taxon>Pseudomonadota</taxon>
        <taxon>Gammaproteobacteria</taxon>
        <taxon>Alteromonadales</taxon>
        <taxon>Alteromonadaceae</taxon>
        <taxon>Alteromonas/Salinimonas group</taxon>
        <taxon>Alteromonas</taxon>
    </lineage>
</organism>
<keyword evidence="2" id="KW-1185">Reference proteome</keyword>
<protein>
    <submittedName>
        <fullName evidence="1">Uncharacterized protein</fullName>
    </submittedName>
</protein>
<dbReference type="KEGG" id="aal:EP13_15755"/>
<proteinExistence type="predicted"/>
<evidence type="ECO:0000313" key="1">
    <source>
        <dbReference type="EMBL" id="AIG00021.1"/>
    </source>
</evidence>
<dbReference type="EMBL" id="CP008849">
    <property type="protein sequence ID" value="AIG00021.1"/>
    <property type="molecule type" value="Genomic_DNA"/>
</dbReference>
<evidence type="ECO:0000313" key="2">
    <source>
        <dbReference type="Proteomes" id="UP000056090"/>
    </source>
</evidence>
<dbReference type="AlphaFoldDB" id="A0A075P4Y5"/>
<gene>
    <name evidence="1" type="ORF">EP13_15755</name>
</gene>
<sequence length="60" mass="7066">MFTNIRALKYIGLPDKAIKCKFCSIIFWFFVNLIDRPVLIRVGSKQKVTKKYKKMHMEGA</sequence>
<reference evidence="1 2" key="1">
    <citation type="submission" date="2014-06" db="EMBL/GenBank/DDBJ databases">
        <title>Genomes of Alteromonas australica, a world apart.</title>
        <authorList>
            <person name="Gonzaga A."/>
            <person name="Lopez-Perez M."/>
            <person name="Rodriguez-Valera F."/>
        </authorList>
    </citation>
    <scope>NUCLEOTIDE SEQUENCE [LARGE SCALE GENOMIC DNA]</scope>
    <source>
        <strain evidence="1 2">H 17</strain>
    </source>
</reference>
<dbReference type="Proteomes" id="UP000056090">
    <property type="component" value="Chromosome"/>
</dbReference>
<accession>A0A075P4Y5</accession>
<name>A0A075P4Y5_9ALTE</name>